<evidence type="ECO:0000313" key="1">
    <source>
        <dbReference type="EMBL" id="WNL34039.1"/>
    </source>
</evidence>
<dbReference type="RefSeq" id="WP_187472974.1">
    <property type="nucleotide sequence ID" value="NZ_CP128652.1"/>
</dbReference>
<dbReference type="EMBL" id="CP134856">
    <property type="protein sequence ID" value="WNL34039.1"/>
    <property type="molecule type" value="Genomic_DNA"/>
</dbReference>
<protein>
    <submittedName>
        <fullName evidence="1">Uncharacterized protein</fullName>
    </submittedName>
</protein>
<gene>
    <name evidence="1" type="ORF">RMP68_00180</name>
</gene>
<dbReference type="AlphaFoldDB" id="A0AA96IKM8"/>
<proteinExistence type="predicted"/>
<sequence>MNPQEAYYFEEKEAREKAQAEKMKGKKIVYEWIYKVGNEQHWHILSRLMTDSEVAIWLKDFEQPIKYKKTGREFIVEDNTPN</sequence>
<name>A0AA96IKM8_9BACT</name>
<dbReference type="Proteomes" id="UP001305220">
    <property type="component" value="Chromosome"/>
</dbReference>
<accession>A0AA96IKM8</accession>
<reference evidence="1" key="1">
    <citation type="submission" date="2023-09" db="EMBL/GenBank/DDBJ databases">
        <title>Arcobacter tbilisiensis sp. nov. isolated from chicken meat in Tbilisi, Georgia.</title>
        <authorList>
            <person name="Matthias R."/>
            <person name="Zautner A.E."/>
        </authorList>
    </citation>
    <scope>NUCLEOTIDE SEQUENCE</scope>
    <source>
        <strain evidence="1">LEO 62</strain>
    </source>
</reference>
<organism evidence="1">
    <name type="scientific">Arcobacter cryaerophilus gv. pseudocryaerophilus</name>
    <dbReference type="NCBI Taxonomy" id="2933791"/>
    <lineage>
        <taxon>Bacteria</taxon>
        <taxon>Pseudomonadati</taxon>
        <taxon>Campylobacterota</taxon>
        <taxon>Epsilonproteobacteria</taxon>
        <taxon>Campylobacterales</taxon>
        <taxon>Arcobacteraceae</taxon>
        <taxon>Aliarcobacter</taxon>
    </lineage>
</organism>